<feature type="domain" description="Flagellar basal-body/hook protein C-terminal" evidence="9">
    <location>
        <begin position="498"/>
        <end position="532"/>
    </location>
</feature>
<comment type="subcellular location">
    <subcellularLocation>
        <location evidence="1 7">Bacterial flagellum</location>
    </subcellularLocation>
    <subcellularLocation>
        <location evidence="2 7">Secreted</location>
    </subcellularLocation>
</comment>
<dbReference type="GO" id="GO:0005198">
    <property type="term" value="F:structural molecule activity"/>
    <property type="evidence" value="ECO:0007669"/>
    <property type="project" value="UniProtKB-UniRule"/>
</dbReference>
<dbReference type="GO" id="GO:0044780">
    <property type="term" value="P:bacterial-type flagellum assembly"/>
    <property type="evidence" value="ECO:0007669"/>
    <property type="project" value="InterPro"/>
</dbReference>
<dbReference type="InterPro" id="IPR010930">
    <property type="entry name" value="Flg_bb/hook_C_dom"/>
</dbReference>
<dbReference type="Pfam" id="PF22638">
    <property type="entry name" value="FlgK_D1"/>
    <property type="match status" value="1"/>
</dbReference>
<comment type="similarity">
    <text evidence="3 7">Belongs to the flagella basal body rod proteins family.</text>
</comment>
<evidence type="ECO:0000313" key="11">
    <source>
        <dbReference type="EMBL" id="VDN48531.1"/>
    </source>
</evidence>
<dbReference type="PANTHER" id="PTHR30033:SF2">
    <property type="entry name" value="FLAGELLAR HOOK PROTEIN"/>
    <property type="match status" value="1"/>
</dbReference>
<dbReference type="RefSeq" id="WP_125137651.1">
    <property type="nucleotide sequence ID" value="NZ_LR130778.1"/>
</dbReference>
<feature type="domain" description="Flagellar hook-associated protein FlgK helical" evidence="10">
    <location>
        <begin position="100"/>
        <end position="342"/>
    </location>
</feature>
<keyword evidence="11" id="KW-0969">Cilium</keyword>
<dbReference type="PANTHER" id="PTHR30033">
    <property type="entry name" value="FLAGELLAR HOOK-ASSOCIATED PROTEIN 1"/>
    <property type="match status" value="1"/>
</dbReference>
<dbReference type="OrthoDB" id="9802553at2"/>
<dbReference type="SUPFAM" id="SSF64518">
    <property type="entry name" value="Phase 1 flagellin"/>
    <property type="match status" value="1"/>
</dbReference>
<evidence type="ECO:0000256" key="6">
    <source>
        <dbReference type="ARBA" id="ARBA00023143"/>
    </source>
</evidence>
<dbReference type="Pfam" id="PF06429">
    <property type="entry name" value="Flg_bbr_C"/>
    <property type="match status" value="1"/>
</dbReference>
<dbReference type="GO" id="GO:0009424">
    <property type="term" value="C:bacterial-type flagellum hook"/>
    <property type="evidence" value="ECO:0007669"/>
    <property type="project" value="UniProtKB-UniRule"/>
</dbReference>
<dbReference type="EMBL" id="LR130778">
    <property type="protein sequence ID" value="VDN48531.1"/>
    <property type="molecule type" value="Genomic_DNA"/>
</dbReference>
<evidence type="ECO:0000259" key="8">
    <source>
        <dbReference type="Pfam" id="PF00460"/>
    </source>
</evidence>
<protein>
    <recommendedName>
        <fullName evidence="4 7">Flagellar hook-associated protein 1</fullName>
        <shortName evidence="7">HAP1</shortName>
    </recommendedName>
</protein>
<proteinExistence type="inferred from homology"/>
<keyword evidence="5 7" id="KW-0964">Secreted</keyword>
<evidence type="ECO:0000256" key="2">
    <source>
        <dbReference type="ARBA" id="ARBA00004613"/>
    </source>
</evidence>
<keyword evidence="11" id="KW-0966">Cell projection</keyword>
<feature type="domain" description="Flagellar basal body rod protein N-terminal" evidence="8">
    <location>
        <begin position="7"/>
        <end position="36"/>
    </location>
</feature>
<keyword evidence="12" id="KW-1185">Reference proteome</keyword>
<dbReference type="KEGG" id="cbar:PATL70BA_2629"/>
<keyword evidence="6 7" id="KW-0975">Bacterial flagellum</keyword>
<evidence type="ECO:0000256" key="4">
    <source>
        <dbReference type="ARBA" id="ARBA00016244"/>
    </source>
</evidence>
<evidence type="ECO:0000313" key="12">
    <source>
        <dbReference type="Proteomes" id="UP000279029"/>
    </source>
</evidence>
<evidence type="ECO:0000256" key="3">
    <source>
        <dbReference type="ARBA" id="ARBA00009677"/>
    </source>
</evidence>
<organism evidence="11 12">
    <name type="scientific">Petrocella atlantisensis</name>
    <dbReference type="NCBI Taxonomy" id="2173034"/>
    <lineage>
        <taxon>Bacteria</taxon>
        <taxon>Bacillati</taxon>
        <taxon>Bacillota</taxon>
        <taxon>Clostridia</taxon>
        <taxon>Lachnospirales</taxon>
        <taxon>Vallitaleaceae</taxon>
        <taxon>Petrocella</taxon>
    </lineage>
</organism>
<dbReference type="InterPro" id="IPR002371">
    <property type="entry name" value="FlgK"/>
</dbReference>
<name>A0A3P7PZG8_9FIRM</name>
<dbReference type="PRINTS" id="PR01005">
    <property type="entry name" value="FLGHOOKAP1"/>
</dbReference>
<dbReference type="GO" id="GO:0005576">
    <property type="term" value="C:extracellular region"/>
    <property type="evidence" value="ECO:0007669"/>
    <property type="project" value="UniProtKB-SubCell"/>
</dbReference>
<accession>A0A3P7PZG8</accession>
<dbReference type="InterPro" id="IPR053927">
    <property type="entry name" value="FlgK_helical"/>
</dbReference>
<sequence>MSSIGSLSTALSALRASESALNTTAHNLTNVNTDGYVRQQVLIKESNYIHIGNSGTSTMSVGLGTDIQSIRQVRDIFLDQSYREESGRQGFYEATATAIDEIETILGETEGESFSKILDDLWTSINELSKHPDGLETRGSFVQNAVIFVEKANLIMNQLNDYQRNVNTEITDQINRINTIGKEINMLNDTISKAELAGGNANDFRDLRNKLLDELSTMVSVKYREDKDGALLVSVENVPFVIKGDYVPMGTMQAEPFSMLIRPSWPHLNEPVFNFDNPIGPQYDNDVGKLKGLILARGTRSANYLDLSDVNVYNEDIKESAIMSAQSQFDNLIHGIVTMINDTVAPNLPGPPPELDTANAPYGLNGTQGDEIFSRKFMPRYDAVTGEYNEEDQANAYSLYSAGNLMINPDILTDYNRIALSQNLGYDGDSQVASSLLEKWDASFSTLEPGTTGAMSFREYYTGFVGNLGNLGYTAKNQTENQQLMATQINNQRNTLTGVSSDEELGNMMKYQHAYNAASRVVTTVDRMIEQVVTSLGIVGR</sequence>
<gene>
    <name evidence="7 11" type="primary">flgK</name>
    <name evidence="11" type="ORF">PATL70BA_2629</name>
</gene>
<evidence type="ECO:0000256" key="7">
    <source>
        <dbReference type="RuleBase" id="RU362065"/>
    </source>
</evidence>
<dbReference type="Pfam" id="PF00460">
    <property type="entry name" value="Flg_bb_rod"/>
    <property type="match status" value="1"/>
</dbReference>
<evidence type="ECO:0000256" key="1">
    <source>
        <dbReference type="ARBA" id="ARBA00004365"/>
    </source>
</evidence>
<keyword evidence="11" id="KW-0282">Flagellum</keyword>
<dbReference type="Proteomes" id="UP000279029">
    <property type="component" value="Chromosome"/>
</dbReference>
<reference evidence="11 12" key="1">
    <citation type="submission" date="2018-09" db="EMBL/GenBank/DDBJ databases">
        <authorList>
            <person name="Postec A."/>
        </authorList>
    </citation>
    <scope>NUCLEOTIDE SEQUENCE [LARGE SCALE GENOMIC DNA]</scope>
    <source>
        <strain evidence="11">70B-A</strain>
    </source>
</reference>
<evidence type="ECO:0000256" key="5">
    <source>
        <dbReference type="ARBA" id="ARBA00022525"/>
    </source>
</evidence>
<dbReference type="AlphaFoldDB" id="A0A3P7PZG8"/>
<dbReference type="InterPro" id="IPR001444">
    <property type="entry name" value="Flag_bb_rod_N"/>
</dbReference>
<evidence type="ECO:0000259" key="10">
    <source>
        <dbReference type="Pfam" id="PF22638"/>
    </source>
</evidence>
<evidence type="ECO:0000259" key="9">
    <source>
        <dbReference type="Pfam" id="PF06429"/>
    </source>
</evidence>
<dbReference type="NCBIfam" id="TIGR02492">
    <property type="entry name" value="flgK_ends"/>
    <property type="match status" value="1"/>
</dbReference>